<dbReference type="InterPro" id="IPR009057">
    <property type="entry name" value="Homeodomain-like_sf"/>
</dbReference>
<dbReference type="PROSITE" id="PS01081">
    <property type="entry name" value="HTH_TETR_1"/>
    <property type="match status" value="1"/>
</dbReference>
<evidence type="ECO:0000313" key="7">
    <source>
        <dbReference type="Proteomes" id="UP001597114"/>
    </source>
</evidence>
<keyword evidence="3" id="KW-0804">Transcription</keyword>
<comment type="caution">
    <text evidence="6">The sequence shown here is derived from an EMBL/GenBank/DDBJ whole genome shotgun (WGS) entry which is preliminary data.</text>
</comment>
<dbReference type="InterPro" id="IPR050109">
    <property type="entry name" value="HTH-type_TetR-like_transc_reg"/>
</dbReference>
<name>A0ABW4EXG6_9PSEU</name>
<dbReference type="PANTHER" id="PTHR30055">
    <property type="entry name" value="HTH-TYPE TRANSCRIPTIONAL REGULATOR RUTR"/>
    <property type="match status" value="1"/>
</dbReference>
<protein>
    <submittedName>
        <fullName evidence="6">TetR/AcrR family transcriptional regulator</fullName>
    </submittedName>
</protein>
<feature type="DNA-binding region" description="H-T-H motif" evidence="4">
    <location>
        <begin position="31"/>
        <end position="50"/>
    </location>
</feature>
<dbReference type="PRINTS" id="PR00455">
    <property type="entry name" value="HTHTETR"/>
</dbReference>
<dbReference type="PROSITE" id="PS50977">
    <property type="entry name" value="HTH_TETR_2"/>
    <property type="match status" value="1"/>
</dbReference>
<dbReference type="Pfam" id="PF00440">
    <property type="entry name" value="TetR_N"/>
    <property type="match status" value="1"/>
</dbReference>
<organism evidence="6 7">
    <name type="scientific">Pseudonocardia yunnanensis</name>
    <dbReference type="NCBI Taxonomy" id="58107"/>
    <lineage>
        <taxon>Bacteria</taxon>
        <taxon>Bacillati</taxon>
        <taxon>Actinomycetota</taxon>
        <taxon>Actinomycetes</taxon>
        <taxon>Pseudonocardiales</taxon>
        <taxon>Pseudonocardiaceae</taxon>
        <taxon>Pseudonocardia</taxon>
    </lineage>
</organism>
<gene>
    <name evidence="6" type="ORF">ACFSJD_22180</name>
</gene>
<keyword evidence="7" id="KW-1185">Reference proteome</keyword>
<dbReference type="SUPFAM" id="SSF48498">
    <property type="entry name" value="Tetracyclin repressor-like, C-terminal domain"/>
    <property type="match status" value="1"/>
</dbReference>
<dbReference type="InterPro" id="IPR036271">
    <property type="entry name" value="Tet_transcr_reg_TetR-rel_C_sf"/>
</dbReference>
<keyword evidence="1" id="KW-0805">Transcription regulation</keyword>
<dbReference type="Proteomes" id="UP001597114">
    <property type="component" value="Unassembled WGS sequence"/>
</dbReference>
<evidence type="ECO:0000256" key="1">
    <source>
        <dbReference type="ARBA" id="ARBA00023015"/>
    </source>
</evidence>
<proteinExistence type="predicted"/>
<sequence>MADPDFASPRMERVLDTAADLLVRWGYQRVTIDDVARHAGIGKGTVYLHFHNKEALFLTVLLRAQHQVVASTAERMAADPEQLLPSRLVSSLYRVLSEDPLARALYLGDAEVLGRLAHEAADTLGALVGRRQEVLTEHLRLLHAAGCLRSDLRPEALLYMLSAIGAGFFFVGGMPGGTPDLDVETRTDLLERAIAATIEVPDPPAVELERLAPVVAELYRSLIEDIDHEVRRRVR</sequence>
<dbReference type="InterPro" id="IPR023772">
    <property type="entry name" value="DNA-bd_HTH_TetR-type_CS"/>
</dbReference>
<dbReference type="Gene3D" id="1.10.357.10">
    <property type="entry name" value="Tetracycline Repressor, domain 2"/>
    <property type="match status" value="1"/>
</dbReference>
<dbReference type="PANTHER" id="PTHR30055:SF234">
    <property type="entry name" value="HTH-TYPE TRANSCRIPTIONAL REGULATOR BETI"/>
    <property type="match status" value="1"/>
</dbReference>
<reference evidence="7" key="1">
    <citation type="journal article" date="2019" name="Int. J. Syst. Evol. Microbiol.">
        <title>The Global Catalogue of Microorganisms (GCM) 10K type strain sequencing project: providing services to taxonomists for standard genome sequencing and annotation.</title>
        <authorList>
            <consortium name="The Broad Institute Genomics Platform"/>
            <consortium name="The Broad Institute Genome Sequencing Center for Infectious Disease"/>
            <person name="Wu L."/>
            <person name="Ma J."/>
        </authorList>
    </citation>
    <scope>NUCLEOTIDE SEQUENCE [LARGE SCALE GENOMIC DNA]</scope>
    <source>
        <strain evidence="7">CCM 7043</strain>
    </source>
</reference>
<evidence type="ECO:0000256" key="2">
    <source>
        <dbReference type="ARBA" id="ARBA00023125"/>
    </source>
</evidence>
<dbReference type="InterPro" id="IPR001647">
    <property type="entry name" value="HTH_TetR"/>
</dbReference>
<dbReference type="RefSeq" id="WP_344727576.1">
    <property type="nucleotide sequence ID" value="NZ_BAAAUS010000043.1"/>
</dbReference>
<dbReference type="SUPFAM" id="SSF46689">
    <property type="entry name" value="Homeodomain-like"/>
    <property type="match status" value="1"/>
</dbReference>
<keyword evidence="2 4" id="KW-0238">DNA-binding</keyword>
<evidence type="ECO:0000256" key="3">
    <source>
        <dbReference type="ARBA" id="ARBA00023163"/>
    </source>
</evidence>
<evidence type="ECO:0000259" key="5">
    <source>
        <dbReference type="PROSITE" id="PS50977"/>
    </source>
</evidence>
<evidence type="ECO:0000256" key="4">
    <source>
        <dbReference type="PROSITE-ProRule" id="PRU00335"/>
    </source>
</evidence>
<dbReference type="EMBL" id="JBHUCO010000024">
    <property type="protein sequence ID" value="MFD1520219.1"/>
    <property type="molecule type" value="Genomic_DNA"/>
</dbReference>
<feature type="domain" description="HTH tetR-type" evidence="5">
    <location>
        <begin position="8"/>
        <end position="68"/>
    </location>
</feature>
<accession>A0ABW4EXG6</accession>
<evidence type="ECO:0000313" key="6">
    <source>
        <dbReference type="EMBL" id="MFD1520219.1"/>
    </source>
</evidence>